<reference evidence="1 2" key="1">
    <citation type="journal article" date="2011" name="Science">
        <title>The Selaginella genome identifies genetic changes associated with the evolution of vascular plants.</title>
        <authorList>
            <person name="Banks J.A."/>
            <person name="Nishiyama T."/>
            <person name="Hasebe M."/>
            <person name="Bowman J.L."/>
            <person name="Gribskov M."/>
            <person name="dePamphilis C."/>
            <person name="Albert V.A."/>
            <person name="Aono N."/>
            <person name="Aoyama T."/>
            <person name="Ambrose B.A."/>
            <person name="Ashton N.W."/>
            <person name="Axtell M.J."/>
            <person name="Barker E."/>
            <person name="Barker M.S."/>
            <person name="Bennetzen J.L."/>
            <person name="Bonawitz N.D."/>
            <person name="Chapple C."/>
            <person name="Cheng C."/>
            <person name="Correa L.G."/>
            <person name="Dacre M."/>
            <person name="DeBarry J."/>
            <person name="Dreyer I."/>
            <person name="Elias M."/>
            <person name="Engstrom E.M."/>
            <person name="Estelle M."/>
            <person name="Feng L."/>
            <person name="Finet C."/>
            <person name="Floyd S.K."/>
            <person name="Frommer W.B."/>
            <person name="Fujita T."/>
            <person name="Gramzow L."/>
            <person name="Gutensohn M."/>
            <person name="Harholt J."/>
            <person name="Hattori M."/>
            <person name="Heyl A."/>
            <person name="Hirai T."/>
            <person name="Hiwatashi Y."/>
            <person name="Ishikawa M."/>
            <person name="Iwata M."/>
            <person name="Karol K.G."/>
            <person name="Koehler B."/>
            <person name="Kolukisaoglu U."/>
            <person name="Kubo M."/>
            <person name="Kurata T."/>
            <person name="Lalonde S."/>
            <person name="Li K."/>
            <person name="Li Y."/>
            <person name="Litt A."/>
            <person name="Lyons E."/>
            <person name="Manning G."/>
            <person name="Maruyama T."/>
            <person name="Michael T.P."/>
            <person name="Mikami K."/>
            <person name="Miyazaki S."/>
            <person name="Morinaga S."/>
            <person name="Murata T."/>
            <person name="Mueller-Roeber B."/>
            <person name="Nelson D.R."/>
            <person name="Obara M."/>
            <person name="Oguri Y."/>
            <person name="Olmstead R.G."/>
            <person name="Onodera N."/>
            <person name="Petersen B.L."/>
            <person name="Pils B."/>
            <person name="Prigge M."/>
            <person name="Rensing S.A."/>
            <person name="Riano-Pachon D.M."/>
            <person name="Roberts A.W."/>
            <person name="Sato Y."/>
            <person name="Scheller H.V."/>
            <person name="Schulz B."/>
            <person name="Schulz C."/>
            <person name="Shakirov E.V."/>
            <person name="Shibagaki N."/>
            <person name="Shinohara N."/>
            <person name="Shippen D.E."/>
            <person name="Soerensen I."/>
            <person name="Sotooka R."/>
            <person name="Sugimoto N."/>
            <person name="Sugita M."/>
            <person name="Sumikawa N."/>
            <person name="Tanurdzic M."/>
            <person name="Theissen G."/>
            <person name="Ulvskov P."/>
            <person name="Wakazuki S."/>
            <person name="Weng J.K."/>
            <person name="Willats W.W."/>
            <person name="Wipf D."/>
            <person name="Wolf P.G."/>
            <person name="Yang L."/>
            <person name="Zimmer A.D."/>
            <person name="Zhu Q."/>
            <person name="Mitros T."/>
            <person name="Hellsten U."/>
            <person name="Loque D."/>
            <person name="Otillar R."/>
            <person name="Salamov A."/>
            <person name="Schmutz J."/>
            <person name="Shapiro H."/>
            <person name="Lindquist E."/>
            <person name="Lucas S."/>
            <person name="Rokhsar D."/>
            <person name="Grigoriev I.V."/>
        </authorList>
    </citation>
    <scope>NUCLEOTIDE SEQUENCE [LARGE SCALE GENOMIC DNA]</scope>
</reference>
<keyword evidence="2" id="KW-1185">Reference proteome</keyword>
<dbReference type="PANTHER" id="PTHR21529">
    <property type="entry name" value="MAMMARY TURMOR VIRUS RECEPTOR HOMOLOG 1, 2 MTVR1, 2"/>
    <property type="match status" value="1"/>
</dbReference>
<feature type="non-terminal residue" evidence="1">
    <location>
        <position position="251"/>
    </location>
</feature>
<dbReference type="HOGENOM" id="CLU_1109413_0_0_1"/>
<dbReference type="eggNOG" id="KOG1801">
    <property type="taxonomic scope" value="Eukaryota"/>
</dbReference>
<accession>D8R4I9</accession>
<sequence length="251" mass="28595">MAKLSFKRAGDRYRAKLSEAAEFQERGEKFLRVDQSAAKRDLQRAAALYESVEKKDAVAKCFRLMKDFQRAGFLYKQCSKLELSGDCYMAANLHSEASQVYAEGNHYEKCLEACAKGRLYKEGLDFIRKWTVPSVPANTLEKFRKNAAEYFHRKVDAHSMMEAVQASSDADWKIAFLERREYLDELIELACSLGNFEKAAEVAARKGNVLRASELLENAGKRSEAARKILEHIRLQSLWGGQNCGWPLKSF</sequence>
<dbReference type="PANTHER" id="PTHR21529:SF4">
    <property type="entry name" value="TPR AND ANKYRIN REPEAT-CONTAINING PROTEIN 1"/>
    <property type="match status" value="1"/>
</dbReference>
<dbReference type="InterPro" id="IPR039904">
    <property type="entry name" value="TRANK1"/>
</dbReference>
<organism evidence="2">
    <name type="scientific">Selaginella moellendorffii</name>
    <name type="common">Spikemoss</name>
    <dbReference type="NCBI Taxonomy" id="88036"/>
    <lineage>
        <taxon>Eukaryota</taxon>
        <taxon>Viridiplantae</taxon>
        <taxon>Streptophyta</taxon>
        <taxon>Embryophyta</taxon>
        <taxon>Tracheophyta</taxon>
        <taxon>Lycopodiopsida</taxon>
        <taxon>Selaginellales</taxon>
        <taxon>Selaginellaceae</taxon>
        <taxon>Selaginella</taxon>
    </lineage>
</organism>
<dbReference type="STRING" id="88036.D8R4I9"/>
<dbReference type="OMA" id="MENCALN"/>
<name>D8R4I9_SELML</name>
<proteinExistence type="predicted"/>
<dbReference type="KEGG" id="smo:SELMODRAFT_24195"/>
<evidence type="ECO:0000313" key="2">
    <source>
        <dbReference type="Proteomes" id="UP000001514"/>
    </source>
</evidence>
<dbReference type="InParanoid" id="D8R4I9"/>
<evidence type="ECO:0000313" key="1">
    <source>
        <dbReference type="EMBL" id="EFJ33481.1"/>
    </source>
</evidence>
<gene>
    <name evidence="1" type="ORF">SELMODRAFT_24195</name>
</gene>
<dbReference type="Gene3D" id="1.25.40.10">
    <property type="entry name" value="Tetratricopeptide repeat domain"/>
    <property type="match status" value="1"/>
</dbReference>
<dbReference type="InterPro" id="IPR011990">
    <property type="entry name" value="TPR-like_helical_dom_sf"/>
</dbReference>
<protein>
    <submittedName>
        <fullName evidence="1">Uncharacterized protein</fullName>
    </submittedName>
</protein>
<dbReference type="OrthoDB" id="3156807at2759"/>
<dbReference type="AlphaFoldDB" id="D8R4I9"/>
<dbReference type="EMBL" id="GL377571">
    <property type="protein sequence ID" value="EFJ33481.1"/>
    <property type="molecule type" value="Genomic_DNA"/>
</dbReference>
<dbReference type="Gramene" id="EFJ33481">
    <property type="protein sequence ID" value="EFJ33481"/>
    <property type="gene ID" value="SELMODRAFT_24195"/>
</dbReference>
<dbReference type="Proteomes" id="UP000001514">
    <property type="component" value="Unassembled WGS sequence"/>
</dbReference>